<organism evidence="3">
    <name type="scientific">Micromonas pusilla (strain CCMP1545)</name>
    <name type="common">Picoplanktonic green alga</name>
    <dbReference type="NCBI Taxonomy" id="564608"/>
    <lineage>
        <taxon>Eukaryota</taxon>
        <taxon>Viridiplantae</taxon>
        <taxon>Chlorophyta</taxon>
        <taxon>Mamiellophyceae</taxon>
        <taxon>Mamiellales</taxon>
        <taxon>Mamiellaceae</taxon>
        <taxon>Micromonas</taxon>
    </lineage>
</organism>
<feature type="compositionally biased region" description="Gly residues" evidence="1">
    <location>
        <begin position="181"/>
        <end position="198"/>
    </location>
</feature>
<name>C1MJ46_MICPC</name>
<sequence>MLMQPGDPIFRQIKKKAAPLLTRHRDAARSALRTTPRDCRGTSDRTSIPRARTRARSVDARARDALGDGREGGNAVASRKKIITRTTMTTENNESPPSPKGLSSEIGPALFPDASSVGASIAAPPGLLKSLLFGVQPPNSHSTLVSSRSFAKMDFVGGEEDAHDAWRDKYNAHRRASLDEGGTGTGTGNGTKGGGGGGGGGVAIDAHVAARDAGFGGRGGLVVGSAPAGTGGTRTGFAAARPGPTLHDFGFRGRMFSSSVPGNKGGKGGGA</sequence>
<accession>C1MJ46</accession>
<gene>
    <name evidence="2" type="ORF">MICPUCDRAFT_61815</name>
</gene>
<reference evidence="2 3" key="1">
    <citation type="journal article" date="2009" name="Science">
        <title>Green evolution and dynamic adaptations revealed by genomes of the marine picoeukaryotes Micromonas.</title>
        <authorList>
            <person name="Worden A.Z."/>
            <person name="Lee J.H."/>
            <person name="Mock T."/>
            <person name="Rouze P."/>
            <person name="Simmons M.P."/>
            <person name="Aerts A.L."/>
            <person name="Allen A.E."/>
            <person name="Cuvelier M.L."/>
            <person name="Derelle E."/>
            <person name="Everett M.V."/>
            <person name="Foulon E."/>
            <person name="Grimwood J."/>
            <person name="Gundlach H."/>
            <person name="Henrissat B."/>
            <person name="Napoli C."/>
            <person name="McDonald S.M."/>
            <person name="Parker M.S."/>
            <person name="Rombauts S."/>
            <person name="Salamov A."/>
            <person name="Von Dassow P."/>
            <person name="Badger J.H."/>
            <person name="Coutinho P.M."/>
            <person name="Demir E."/>
            <person name="Dubchak I."/>
            <person name="Gentemann C."/>
            <person name="Eikrem W."/>
            <person name="Gready J.E."/>
            <person name="John U."/>
            <person name="Lanier W."/>
            <person name="Lindquist E.A."/>
            <person name="Lucas S."/>
            <person name="Mayer K.F."/>
            <person name="Moreau H."/>
            <person name="Not F."/>
            <person name="Otillar R."/>
            <person name="Panaud O."/>
            <person name="Pangilinan J."/>
            <person name="Paulsen I."/>
            <person name="Piegu B."/>
            <person name="Poliakov A."/>
            <person name="Robbens S."/>
            <person name="Schmutz J."/>
            <person name="Toulza E."/>
            <person name="Wyss T."/>
            <person name="Zelensky A."/>
            <person name="Zhou K."/>
            <person name="Armbrust E.V."/>
            <person name="Bhattacharya D."/>
            <person name="Goodenough U.W."/>
            <person name="Van de Peer Y."/>
            <person name="Grigoriev I.V."/>
        </authorList>
    </citation>
    <scope>NUCLEOTIDE SEQUENCE [LARGE SCALE GENOMIC DNA]</scope>
    <source>
        <strain evidence="2 3">CCMP1545</strain>
    </source>
</reference>
<feature type="region of interest" description="Disordered" evidence="1">
    <location>
        <begin position="16"/>
        <end position="60"/>
    </location>
</feature>
<dbReference type="KEGG" id="mpp:MICPUCDRAFT_61815"/>
<dbReference type="OrthoDB" id="10625704at2759"/>
<proteinExistence type="predicted"/>
<feature type="region of interest" description="Disordered" evidence="1">
    <location>
        <begin position="176"/>
        <end position="198"/>
    </location>
</feature>
<dbReference type="GeneID" id="9680649"/>
<keyword evidence="3" id="KW-1185">Reference proteome</keyword>
<protein>
    <submittedName>
        <fullName evidence="2">Predicted protein</fullName>
    </submittedName>
</protein>
<dbReference type="EMBL" id="GG663735">
    <property type="protein sequence ID" value="EEH61023.1"/>
    <property type="molecule type" value="Genomic_DNA"/>
</dbReference>
<evidence type="ECO:0000256" key="1">
    <source>
        <dbReference type="SAM" id="MobiDB-lite"/>
    </source>
</evidence>
<evidence type="ECO:0000313" key="3">
    <source>
        <dbReference type="Proteomes" id="UP000001876"/>
    </source>
</evidence>
<evidence type="ECO:0000313" key="2">
    <source>
        <dbReference type="EMBL" id="EEH61023.1"/>
    </source>
</evidence>
<dbReference type="Proteomes" id="UP000001876">
    <property type="component" value="Unassembled WGS sequence"/>
</dbReference>
<dbReference type="RefSeq" id="XP_003055771.1">
    <property type="nucleotide sequence ID" value="XM_003055725.1"/>
</dbReference>
<dbReference type="AlphaFoldDB" id="C1MJ46"/>